<evidence type="ECO:0000256" key="3">
    <source>
        <dbReference type="ARBA" id="ARBA00023125"/>
    </source>
</evidence>
<keyword evidence="3" id="KW-0238">DNA-binding</keyword>
<dbReference type="GO" id="GO:0000160">
    <property type="term" value="P:phosphorelay signal transduction system"/>
    <property type="evidence" value="ECO:0007669"/>
    <property type="project" value="InterPro"/>
</dbReference>
<gene>
    <name evidence="8" type="ORF">GLX25_15800</name>
</gene>
<dbReference type="AlphaFoldDB" id="A0A7C9M0R1"/>
<dbReference type="InterPro" id="IPR011006">
    <property type="entry name" value="CheY-like_superfamily"/>
</dbReference>
<feature type="domain" description="HTH luxR-type" evidence="6">
    <location>
        <begin position="151"/>
        <end position="216"/>
    </location>
</feature>
<evidence type="ECO:0000256" key="2">
    <source>
        <dbReference type="ARBA" id="ARBA00023015"/>
    </source>
</evidence>
<dbReference type="InterPro" id="IPR001789">
    <property type="entry name" value="Sig_transdc_resp-reg_receiver"/>
</dbReference>
<dbReference type="PROSITE" id="PS50110">
    <property type="entry name" value="RESPONSE_REGULATORY"/>
    <property type="match status" value="1"/>
</dbReference>
<dbReference type="Gene3D" id="3.40.50.2300">
    <property type="match status" value="1"/>
</dbReference>
<evidence type="ECO:0000256" key="5">
    <source>
        <dbReference type="PROSITE-ProRule" id="PRU00169"/>
    </source>
</evidence>
<feature type="modified residue" description="4-aspartylphosphate" evidence="5">
    <location>
        <position position="54"/>
    </location>
</feature>
<feature type="domain" description="Response regulatory" evidence="7">
    <location>
        <begin position="3"/>
        <end position="121"/>
    </location>
</feature>
<dbReference type="OrthoDB" id="9808843at2"/>
<dbReference type="PANTHER" id="PTHR43214:SF24">
    <property type="entry name" value="TRANSCRIPTIONAL REGULATORY PROTEIN NARL-RELATED"/>
    <property type="match status" value="1"/>
</dbReference>
<dbReference type="GO" id="GO:0006355">
    <property type="term" value="P:regulation of DNA-templated transcription"/>
    <property type="evidence" value="ECO:0007669"/>
    <property type="project" value="InterPro"/>
</dbReference>
<evidence type="ECO:0000313" key="9">
    <source>
        <dbReference type="Proteomes" id="UP000480122"/>
    </source>
</evidence>
<accession>A0A7C9M0R1</accession>
<dbReference type="RefSeq" id="WP_155843452.1">
    <property type="nucleotide sequence ID" value="NZ_BAAAIA010000008.1"/>
</dbReference>
<dbReference type="PANTHER" id="PTHR43214">
    <property type="entry name" value="TWO-COMPONENT RESPONSE REGULATOR"/>
    <property type="match status" value="1"/>
</dbReference>
<dbReference type="SUPFAM" id="SSF52172">
    <property type="entry name" value="CheY-like"/>
    <property type="match status" value="1"/>
</dbReference>
<dbReference type="CDD" id="cd06170">
    <property type="entry name" value="LuxR_C_like"/>
    <property type="match status" value="1"/>
</dbReference>
<dbReference type="InterPro" id="IPR039420">
    <property type="entry name" value="WalR-like"/>
</dbReference>
<organism evidence="8 9">
    <name type="scientific">Agromyces luteolus</name>
    <dbReference type="NCBI Taxonomy" id="88373"/>
    <lineage>
        <taxon>Bacteria</taxon>
        <taxon>Bacillati</taxon>
        <taxon>Actinomycetota</taxon>
        <taxon>Actinomycetes</taxon>
        <taxon>Micrococcales</taxon>
        <taxon>Microbacteriaceae</taxon>
        <taxon>Agromyces</taxon>
    </lineage>
</organism>
<name>A0A7C9M0R1_9MICO</name>
<dbReference type="InterPro" id="IPR000792">
    <property type="entry name" value="Tscrpt_reg_LuxR_C"/>
</dbReference>
<dbReference type="PROSITE" id="PS50043">
    <property type="entry name" value="HTH_LUXR_2"/>
    <property type="match status" value="1"/>
</dbReference>
<dbReference type="SUPFAM" id="SSF46894">
    <property type="entry name" value="C-terminal effector domain of the bipartite response regulators"/>
    <property type="match status" value="1"/>
</dbReference>
<dbReference type="InterPro" id="IPR058245">
    <property type="entry name" value="NreC/VraR/RcsB-like_REC"/>
</dbReference>
<comment type="caution">
    <text evidence="8">The sequence shown here is derived from an EMBL/GenBank/DDBJ whole genome shotgun (WGS) entry which is preliminary data.</text>
</comment>
<sequence length="223" mass="23850">MIRVAVADDQALIRNAVAQIIGSEPDIEVVGHADTGLAAHRLAIQARPDVVLMDIRMPVMDGIEATDLICRDPALAETRVLILTTFEEDEYVVAALRAGASGFVGKGAEPDELVRAIRAVDAGEALLSPAATRGLIDRYLRTDPSAVRPGPKIHAPELTARENEILLLVARGGSNDDIAKALFISPHTAKTHVKRIMAKIGAHDRAQVVIYAYENGLISSQQG</sequence>
<evidence type="ECO:0000313" key="8">
    <source>
        <dbReference type="EMBL" id="MUN08573.1"/>
    </source>
</evidence>
<proteinExistence type="predicted"/>
<evidence type="ECO:0000259" key="6">
    <source>
        <dbReference type="PROSITE" id="PS50043"/>
    </source>
</evidence>
<dbReference type="InterPro" id="IPR016032">
    <property type="entry name" value="Sig_transdc_resp-reg_C-effctor"/>
</dbReference>
<dbReference type="GO" id="GO:0003677">
    <property type="term" value="F:DNA binding"/>
    <property type="evidence" value="ECO:0007669"/>
    <property type="project" value="UniProtKB-KW"/>
</dbReference>
<dbReference type="Proteomes" id="UP000480122">
    <property type="component" value="Unassembled WGS sequence"/>
</dbReference>
<reference evidence="8 9" key="1">
    <citation type="submission" date="2019-11" db="EMBL/GenBank/DDBJ databases">
        <title>Agromyces kandeliae sp. nov., isolated from mangrove soil.</title>
        <authorList>
            <person name="Wang R."/>
        </authorList>
    </citation>
    <scope>NUCLEOTIDE SEQUENCE [LARGE SCALE GENOMIC DNA]</scope>
    <source>
        <strain evidence="8 9">JCM 11431</strain>
    </source>
</reference>
<protein>
    <submittedName>
        <fullName evidence="8">Response regulator</fullName>
    </submittedName>
</protein>
<dbReference type="Pfam" id="PF00196">
    <property type="entry name" value="GerE"/>
    <property type="match status" value="1"/>
</dbReference>
<dbReference type="CDD" id="cd17535">
    <property type="entry name" value="REC_NarL-like"/>
    <property type="match status" value="1"/>
</dbReference>
<dbReference type="Pfam" id="PF00072">
    <property type="entry name" value="Response_reg"/>
    <property type="match status" value="1"/>
</dbReference>
<evidence type="ECO:0000256" key="1">
    <source>
        <dbReference type="ARBA" id="ARBA00022553"/>
    </source>
</evidence>
<keyword evidence="4" id="KW-0804">Transcription</keyword>
<keyword evidence="9" id="KW-1185">Reference proteome</keyword>
<keyword evidence="2" id="KW-0805">Transcription regulation</keyword>
<keyword evidence="1 5" id="KW-0597">Phosphoprotein</keyword>
<dbReference type="EMBL" id="WODA01000025">
    <property type="protein sequence ID" value="MUN08573.1"/>
    <property type="molecule type" value="Genomic_DNA"/>
</dbReference>
<dbReference type="SMART" id="SM00448">
    <property type="entry name" value="REC"/>
    <property type="match status" value="1"/>
</dbReference>
<dbReference type="PRINTS" id="PR00038">
    <property type="entry name" value="HTHLUXR"/>
</dbReference>
<evidence type="ECO:0000256" key="4">
    <source>
        <dbReference type="ARBA" id="ARBA00023163"/>
    </source>
</evidence>
<dbReference type="SMART" id="SM00421">
    <property type="entry name" value="HTH_LUXR"/>
    <property type="match status" value="1"/>
</dbReference>
<evidence type="ECO:0000259" key="7">
    <source>
        <dbReference type="PROSITE" id="PS50110"/>
    </source>
</evidence>